<reference evidence="3" key="1">
    <citation type="submission" date="2016-10" db="EMBL/GenBank/DDBJ databases">
        <authorList>
            <person name="Varghese N."/>
            <person name="Submissions S."/>
        </authorList>
    </citation>
    <scope>NUCLEOTIDE SEQUENCE [LARGE SCALE GENOMIC DNA]</scope>
    <source>
        <strain evidence="3">NLAE-zl-G277</strain>
    </source>
</reference>
<keyword evidence="1" id="KW-0472">Membrane</keyword>
<name>A0A1I0H2H2_9FIRM</name>
<gene>
    <name evidence="2" type="ORF">SAMN05216313_11440</name>
</gene>
<organism evidence="2 3">
    <name type="scientific">Enterocloster lavalensis</name>
    <dbReference type="NCBI Taxonomy" id="460384"/>
    <lineage>
        <taxon>Bacteria</taxon>
        <taxon>Bacillati</taxon>
        <taxon>Bacillota</taxon>
        <taxon>Clostridia</taxon>
        <taxon>Lachnospirales</taxon>
        <taxon>Lachnospiraceae</taxon>
        <taxon>Enterocloster</taxon>
    </lineage>
</organism>
<dbReference type="EMBL" id="FOIM01000014">
    <property type="protein sequence ID" value="SET77676.1"/>
    <property type="molecule type" value="Genomic_DNA"/>
</dbReference>
<dbReference type="Proteomes" id="UP000198508">
    <property type="component" value="Unassembled WGS sequence"/>
</dbReference>
<keyword evidence="1" id="KW-0812">Transmembrane</keyword>
<accession>A0A1I0H2H2</accession>
<evidence type="ECO:0000256" key="1">
    <source>
        <dbReference type="SAM" id="Phobius"/>
    </source>
</evidence>
<dbReference type="AlphaFoldDB" id="A0A1I0H2H2"/>
<feature type="transmembrane region" description="Helical" evidence="1">
    <location>
        <begin position="43"/>
        <end position="67"/>
    </location>
</feature>
<keyword evidence="1" id="KW-1133">Transmembrane helix</keyword>
<evidence type="ECO:0000313" key="2">
    <source>
        <dbReference type="EMBL" id="SET77676.1"/>
    </source>
</evidence>
<keyword evidence="3" id="KW-1185">Reference proteome</keyword>
<evidence type="ECO:0000313" key="3">
    <source>
        <dbReference type="Proteomes" id="UP000198508"/>
    </source>
</evidence>
<feature type="transmembrane region" description="Helical" evidence="1">
    <location>
        <begin position="140"/>
        <end position="160"/>
    </location>
</feature>
<sequence>MKNLMKRWKLANEVIACITTVIIISILPLVFHDYYFDILDTKYYFYCSTVICMAAVMLLLTLIVLWLNKGTIVITPKLRKSDWAMISFLFSVVLSCVLSDYRFEAFWGTEGRFMGTFLYLILGISFFTLGHCLKFKRWYLEAFLVTGMVVCSIGIMQYFLLDPFGLKKDIHTSQYTSFISTVGNINTYAS</sequence>
<feature type="transmembrane region" description="Helical" evidence="1">
    <location>
        <begin position="83"/>
        <end position="101"/>
    </location>
</feature>
<feature type="transmembrane region" description="Helical" evidence="1">
    <location>
        <begin position="12"/>
        <end position="31"/>
    </location>
</feature>
<proteinExistence type="predicted"/>
<feature type="transmembrane region" description="Helical" evidence="1">
    <location>
        <begin position="113"/>
        <end position="133"/>
    </location>
</feature>
<protein>
    <submittedName>
        <fullName evidence="2">Uncharacterized protein</fullName>
    </submittedName>
</protein>